<feature type="transmembrane region" description="Helical" evidence="5">
    <location>
        <begin position="54"/>
        <end position="72"/>
    </location>
</feature>
<keyword evidence="8" id="KW-1185">Reference proteome</keyword>
<gene>
    <name evidence="7" type="ORF">EDD58_103226</name>
</gene>
<evidence type="ECO:0000313" key="8">
    <source>
        <dbReference type="Proteomes" id="UP000294937"/>
    </source>
</evidence>
<evidence type="ECO:0000313" key="7">
    <source>
        <dbReference type="EMBL" id="TCS94804.1"/>
    </source>
</evidence>
<dbReference type="Proteomes" id="UP000294937">
    <property type="component" value="Unassembled WGS sequence"/>
</dbReference>
<organism evidence="7 8">
    <name type="scientific">Hazenella coriacea</name>
    <dbReference type="NCBI Taxonomy" id="1179467"/>
    <lineage>
        <taxon>Bacteria</taxon>
        <taxon>Bacillati</taxon>
        <taxon>Bacillota</taxon>
        <taxon>Bacilli</taxon>
        <taxon>Bacillales</taxon>
        <taxon>Thermoactinomycetaceae</taxon>
        <taxon>Hazenella</taxon>
    </lineage>
</organism>
<evidence type="ECO:0000256" key="1">
    <source>
        <dbReference type="ARBA" id="ARBA00004141"/>
    </source>
</evidence>
<dbReference type="GO" id="GO:0016020">
    <property type="term" value="C:membrane"/>
    <property type="evidence" value="ECO:0007669"/>
    <property type="project" value="UniProtKB-SubCell"/>
</dbReference>
<dbReference type="AlphaFoldDB" id="A0A4R3L9A5"/>
<evidence type="ECO:0000259" key="6">
    <source>
        <dbReference type="Pfam" id="PF05154"/>
    </source>
</evidence>
<evidence type="ECO:0000256" key="4">
    <source>
        <dbReference type="ARBA" id="ARBA00023136"/>
    </source>
</evidence>
<feature type="transmembrane region" description="Helical" evidence="5">
    <location>
        <begin position="79"/>
        <end position="97"/>
    </location>
</feature>
<proteinExistence type="predicted"/>
<keyword evidence="4 5" id="KW-0472">Membrane</keyword>
<dbReference type="OrthoDB" id="2004788at2"/>
<reference evidence="7 8" key="1">
    <citation type="submission" date="2019-03" db="EMBL/GenBank/DDBJ databases">
        <title>Genomic Encyclopedia of Type Strains, Phase IV (KMG-IV): sequencing the most valuable type-strain genomes for metagenomic binning, comparative biology and taxonomic classification.</title>
        <authorList>
            <person name="Goeker M."/>
        </authorList>
    </citation>
    <scope>NUCLEOTIDE SEQUENCE [LARGE SCALE GENOMIC DNA]</scope>
    <source>
        <strain evidence="7 8">DSM 45707</strain>
    </source>
</reference>
<protein>
    <submittedName>
        <fullName evidence="7">TM2 domain-containing protein</fullName>
    </submittedName>
</protein>
<evidence type="ECO:0000256" key="5">
    <source>
        <dbReference type="SAM" id="Phobius"/>
    </source>
</evidence>
<comment type="caution">
    <text evidence="7">The sequence shown here is derived from an EMBL/GenBank/DDBJ whole genome shotgun (WGS) entry which is preliminary data.</text>
</comment>
<sequence>MNTMEIKSNLTTQELLIVNSEFEKRKKSMAIAYILCVFLGLVGAHRFYTGNVGSAIAMLVCFVGACFIELIAGLILPIIGFFFGVIFFSPLFIWFIIDLVWLHGRVNEINIGIEKEILQHVYNQRAQMM</sequence>
<name>A0A4R3L9A5_9BACL</name>
<comment type="subcellular location">
    <subcellularLocation>
        <location evidence="1">Membrane</location>
        <topology evidence="1">Multi-pass membrane protein</topology>
    </subcellularLocation>
</comment>
<feature type="transmembrane region" description="Helical" evidence="5">
    <location>
        <begin position="30"/>
        <end position="48"/>
    </location>
</feature>
<feature type="domain" description="TM2" evidence="6">
    <location>
        <begin position="26"/>
        <end position="72"/>
    </location>
</feature>
<keyword evidence="2 5" id="KW-0812">Transmembrane</keyword>
<dbReference type="Pfam" id="PF05154">
    <property type="entry name" value="TM2"/>
    <property type="match status" value="1"/>
</dbReference>
<evidence type="ECO:0000256" key="3">
    <source>
        <dbReference type="ARBA" id="ARBA00022989"/>
    </source>
</evidence>
<keyword evidence="3 5" id="KW-1133">Transmembrane helix</keyword>
<dbReference type="InterPro" id="IPR007829">
    <property type="entry name" value="TM2"/>
</dbReference>
<accession>A0A4R3L9A5</accession>
<evidence type="ECO:0000256" key="2">
    <source>
        <dbReference type="ARBA" id="ARBA00022692"/>
    </source>
</evidence>
<dbReference type="EMBL" id="SMAG01000003">
    <property type="protein sequence ID" value="TCS94804.1"/>
    <property type="molecule type" value="Genomic_DNA"/>
</dbReference>